<dbReference type="InterPro" id="IPR017437">
    <property type="entry name" value="ATP-NAD_kinase_PpnK-typ_C"/>
</dbReference>
<comment type="similarity">
    <text evidence="6">Belongs to the NAD kinase family.</text>
</comment>
<dbReference type="Pfam" id="PF20143">
    <property type="entry name" value="NAD_kinase_C"/>
    <property type="match status" value="1"/>
</dbReference>
<feature type="binding site" evidence="6">
    <location>
        <position position="165"/>
    </location>
    <ligand>
        <name>NAD(+)</name>
        <dbReference type="ChEBI" id="CHEBI:57540"/>
    </ligand>
</feature>
<dbReference type="GO" id="GO:0019674">
    <property type="term" value="P:NAD+ metabolic process"/>
    <property type="evidence" value="ECO:0007669"/>
    <property type="project" value="InterPro"/>
</dbReference>
<dbReference type="InterPro" id="IPR016064">
    <property type="entry name" value="NAD/diacylglycerol_kinase_sf"/>
</dbReference>
<keyword evidence="1 6" id="KW-0808">Transferase</keyword>
<keyword evidence="6" id="KW-0547">Nucleotide-binding</keyword>
<dbReference type="EMBL" id="DTMQ01000039">
    <property type="protein sequence ID" value="HGE99586.1"/>
    <property type="molecule type" value="Genomic_DNA"/>
</dbReference>
<dbReference type="InterPro" id="IPR017438">
    <property type="entry name" value="ATP-NAD_kinase_N"/>
</dbReference>
<dbReference type="PANTHER" id="PTHR20275:SF0">
    <property type="entry name" value="NAD KINASE"/>
    <property type="match status" value="1"/>
</dbReference>
<feature type="binding site" evidence="6">
    <location>
        <position position="235"/>
    </location>
    <ligand>
        <name>NAD(+)</name>
        <dbReference type="ChEBI" id="CHEBI:57540"/>
    </ligand>
</feature>
<dbReference type="EC" id="2.7.1.23" evidence="6"/>
<keyword evidence="4 6" id="KW-0520">NAD</keyword>
<dbReference type="GO" id="GO:0003951">
    <property type="term" value="F:NAD+ kinase activity"/>
    <property type="evidence" value="ECO:0007669"/>
    <property type="project" value="UniProtKB-UniRule"/>
</dbReference>
<dbReference type="InterPro" id="IPR002504">
    <property type="entry name" value="NADK"/>
</dbReference>
<dbReference type="GO" id="GO:0006741">
    <property type="term" value="P:NADP+ biosynthetic process"/>
    <property type="evidence" value="ECO:0007669"/>
    <property type="project" value="UniProtKB-UniRule"/>
</dbReference>
<keyword evidence="6" id="KW-0067">ATP-binding</keyword>
<dbReference type="HAMAP" id="MF_00361">
    <property type="entry name" value="NAD_kinase"/>
    <property type="match status" value="1"/>
</dbReference>
<evidence type="ECO:0000313" key="7">
    <source>
        <dbReference type="EMBL" id="HGE99586.1"/>
    </source>
</evidence>
<keyword evidence="3 6" id="KW-0521">NADP</keyword>
<reference evidence="7" key="1">
    <citation type="journal article" date="2020" name="mSystems">
        <title>Genome- and Community-Level Interaction Insights into Carbon Utilization and Element Cycling Functions of Hydrothermarchaeota in Hydrothermal Sediment.</title>
        <authorList>
            <person name="Zhou Z."/>
            <person name="Liu Y."/>
            <person name="Xu W."/>
            <person name="Pan J."/>
            <person name="Luo Z.H."/>
            <person name="Li M."/>
        </authorList>
    </citation>
    <scope>NUCLEOTIDE SEQUENCE [LARGE SCALE GENOMIC DNA]</scope>
    <source>
        <strain evidence="7">SpSt-906</strain>
    </source>
</reference>
<sequence>MEIAILFNPKKKGVEEIVARVFSFLKRRGIKVKFLKSASDFGYSQSIVKKRDFLKNTSLLIAIGGDGTILASSHLVEERSIPIMGINVGSLGFLTLFSPKSALPALNDFLKGKAKMEERMALRAFFRKRIFFALNDVCINFGPTLRAIDIFLYSRDKYISHFLGDGVIIATPTGSTAYSLACGGSIIHPSLSCLIITPISPHGLTARPLILSAEEEIIIELGEKSERGVLVIDGQKRLPIQPKERVKVSAAKGKVKLLSPEEFDYFSILRQKMRWGG</sequence>
<dbReference type="Pfam" id="PF01513">
    <property type="entry name" value="NAD_kinase"/>
    <property type="match status" value="1"/>
</dbReference>
<dbReference type="GO" id="GO:0051287">
    <property type="term" value="F:NAD binding"/>
    <property type="evidence" value="ECO:0007669"/>
    <property type="project" value="UniProtKB-ARBA"/>
</dbReference>
<gene>
    <name evidence="6" type="primary">nadK</name>
    <name evidence="7" type="ORF">ENX07_05910</name>
</gene>
<protein>
    <recommendedName>
        <fullName evidence="6">NAD kinase</fullName>
        <ecNumber evidence="6">2.7.1.23</ecNumber>
    </recommendedName>
    <alternativeName>
        <fullName evidence="6">ATP-dependent NAD kinase</fullName>
    </alternativeName>
</protein>
<feature type="binding site" evidence="6">
    <location>
        <begin position="135"/>
        <end position="136"/>
    </location>
    <ligand>
        <name>NAD(+)</name>
        <dbReference type="ChEBI" id="CHEBI:57540"/>
    </ligand>
</feature>
<keyword evidence="6" id="KW-0963">Cytoplasm</keyword>
<comment type="caution">
    <text evidence="7">The sequence shown here is derived from an EMBL/GenBank/DDBJ whole genome shotgun (WGS) entry which is preliminary data.</text>
</comment>
<dbReference type="GO" id="GO:0005524">
    <property type="term" value="F:ATP binding"/>
    <property type="evidence" value="ECO:0007669"/>
    <property type="project" value="UniProtKB-KW"/>
</dbReference>
<dbReference type="PANTHER" id="PTHR20275">
    <property type="entry name" value="NAD KINASE"/>
    <property type="match status" value="1"/>
</dbReference>
<proteinExistence type="inferred from homology"/>
<accession>A0A7C3UZ63</accession>
<comment type="subcellular location">
    <subcellularLocation>
        <location evidence="6">Cytoplasm</location>
    </subcellularLocation>
</comment>
<evidence type="ECO:0000256" key="5">
    <source>
        <dbReference type="ARBA" id="ARBA00047925"/>
    </source>
</evidence>
<feature type="binding site" evidence="6">
    <location>
        <begin position="66"/>
        <end position="67"/>
    </location>
    <ligand>
        <name>NAD(+)</name>
        <dbReference type="ChEBI" id="CHEBI:57540"/>
    </ligand>
</feature>
<comment type="catalytic activity">
    <reaction evidence="5 6">
        <text>NAD(+) + ATP = ADP + NADP(+) + H(+)</text>
        <dbReference type="Rhea" id="RHEA:18629"/>
        <dbReference type="ChEBI" id="CHEBI:15378"/>
        <dbReference type="ChEBI" id="CHEBI:30616"/>
        <dbReference type="ChEBI" id="CHEBI:57540"/>
        <dbReference type="ChEBI" id="CHEBI:58349"/>
        <dbReference type="ChEBI" id="CHEBI:456216"/>
        <dbReference type="EC" id="2.7.1.23"/>
    </reaction>
</comment>
<comment type="caution">
    <text evidence="6">Lacks conserved residue(s) required for the propagation of feature annotation.</text>
</comment>
<organism evidence="7">
    <name type="scientific">candidate division WOR-3 bacterium</name>
    <dbReference type="NCBI Taxonomy" id="2052148"/>
    <lineage>
        <taxon>Bacteria</taxon>
        <taxon>Bacteria division WOR-3</taxon>
    </lineage>
</organism>
<evidence type="ECO:0000256" key="6">
    <source>
        <dbReference type="HAMAP-Rule" id="MF_00361"/>
    </source>
</evidence>
<comment type="function">
    <text evidence="6">Involved in the regulation of the intracellular balance of NAD and NADP, and is a key enzyme in the biosynthesis of NADP. Catalyzes specifically the phosphorylation on 2'-hydroxyl of the adenosine moiety of NAD to yield NADP.</text>
</comment>
<dbReference type="Gene3D" id="2.60.200.30">
    <property type="entry name" value="Probable inorganic polyphosphate/atp-NAD kinase, domain 2"/>
    <property type="match status" value="1"/>
</dbReference>
<dbReference type="GO" id="GO:0046872">
    <property type="term" value="F:metal ion binding"/>
    <property type="evidence" value="ECO:0007669"/>
    <property type="project" value="UniProtKB-UniRule"/>
</dbReference>
<evidence type="ECO:0000256" key="2">
    <source>
        <dbReference type="ARBA" id="ARBA00022777"/>
    </source>
</evidence>
<name>A0A7C3UZ63_UNCW3</name>
<feature type="binding site" evidence="6">
    <location>
        <position position="146"/>
    </location>
    <ligand>
        <name>NAD(+)</name>
        <dbReference type="ChEBI" id="CHEBI:57540"/>
    </ligand>
</feature>
<evidence type="ECO:0000256" key="3">
    <source>
        <dbReference type="ARBA" id="ARBA00022857"/>
    </source>
</evidence>
<evidence type="ECO:0000256" key="4">
    <source>
        <dbReference type="ARBA" id="ARBA00023027"/>
    </source>
</evidence>
<keyword evidence="2 6" id="KW-0418">Kinase</keyword>
<dbReference type="AlphaFoldDB" id="A0A7C3UZ63"/>
<feature type="active site" description="Proton acceptor" evidence="6">
    <location>
        <position position="66"/>
    </location>
</feature>
<dbReference type="Gene3D" id="3.40.50.10330">
    <property type="entry name" value="Probable inorganic polyphosphate/atp-NAD kinase, domain 1"/>
    <property type="match status" value="1"/>
</dbReference>
<dbReference type="SUPFAM" id="SSF111331">
    <property type="entry name" value="NAD kinase/diacylglycerol kinase-like"/>
    <property type="match status" value="1"/>
</dbReference>
<comment type="cofactor">
    <cofactor evidence="6">
        <name>a divalent metal cation</name>
        <dbReference type="ChEBI" id="CHEBI:60240"/>
    </cofactor>
</comment>
<evidence type="ECO:0000256" key="1">
    <source>
        <dbReference type="ARBA" id="ARBA00022679"/>
    </source>
</evidence>
<dbReference type="GO" id="GO:0005737">
    <property type="term" value="C:cytoplasm"/>
    <property type="evidence" value="ECO:0007669"/>
    <property type="project" value="UniProtKB-SubCell"/>
</dbReference>